<dbReference type="GO" id="GO:0003677">
    <property type="term" value="F:DNA binding"/>
    <property type="evidence" value="ECO:0007669"/>
    <property type="project" value="UniProtKB-KW"/>
</dbReference>
<evidence type="ECO:0000256" key="1">
    <source>
        <dbReference type="ARBA" id="ARBA00008761"/>
    </source>
</evidence>
<dbReference type="AlphaFoldDB" id="A0A0F9NK81"/>
<dbReference type="InterPro" id="IPR001959">
    <property type="entry name" value="Transposase"/>
</dbReference>
<proteinExistence type="inferred from homology"/>
<keyword evidence="2" id="KW-0815">Transposition</keyword>
<sequence>MSRKLSRAKTKKKRQSQQCKVYEIKVDKSKLSKNSLHHLNMVFVEAKWLYNHVLTQEDITKIDTTILTVPVKVKDGFQKRAFKHISAQMKQSVKDRTFINIIALSTLKKRGHKVGRLKFKSELNSVPLKQYGHTYSINRVTNTVKLQKLKRPIKVRGLGQIPLNSEIANAMLVKRSSNYYFQITTYSTKEEKVMPNKSIGIDFGCETQLTLSSGMKMEYVVPVSDRIKKLDRKIMKNDRKRSNNKKKDQVKRVKAYQKVVNKKKDKKNKIVHYLVNNFKYICFQDENIKGWQASGHGKKIQNTAIGGIISDLKKKSRTPLVVSKWFPSTQLCPDCGHKYKPSLDERVYHCSACSYENDRDVKSAIMIEREGLKNLLPTDRRKVTPEDMGTSGCIGYLGESVQLSFCG</sequence>
<dbReference type="EMBL" id="LAZR01006854">
    <property type="protein sequence ID" value="KKM89215.1"/>
    <property type="molecule type" value="Genomic_DNA"/>
</dbReference>
<reference evidence="7" key="1">
    <citation type="journal article" date="2015" name="Nature">
        <title>Complex archaea that bridge the gap between prokaryotes and eukaryotes.</title>
        <authorList>
            <person name="Spang A."/>
            <person name="Saw J.H."/>
            <person name="Jorgensen S.L."/>
            <person name="Zaremba-Niedzwiedzka K."/>
            <person name="Martijn J."/>
            <person name="Lind A.E."/>
            <person name="van Eijk R."/>
            <person name="Schleper C."/>
            <person name="Guy L."/>
            <person name="Ettema T.J."/>
        </authorList>
    </citation>
    <scope>NUCLEOTIDE SEQUENCE</scope>
</reference>
<accession>A0A0F9NK81</accession>
<evidence type="ECO:0000259" key="6">
    <source>
        <dbReference type="Pfam" id="PF07282"/>
    </source>
</evidence>
<keyword evidence="4" id="KW-0233">DNA recombination</keyword>
<organism evidence="7">
    <name type="scientific">marine sediment metagenome</name>
    <dbReference type="NCBI Taxonomy" id="412755"/>
    <lineage>
        <taxon>unclassified sequences</taxon>
        <taxon>metagenomes</taxon>
        <taxon>ecological metagenomes</taxon>
    </lineage>
</organism>
<feature type="domain" description="Cas12f1-like TNB" evidence="6">
    <location>
        <begin position="313"/>
        <end position="367"/>
    </location>
</feature>
<keyword evidence="3" id="KW-0238">DNA-binding</keyword>
<dbReference type="Pfam" id="PF07282">
    <property type="entry name" value="Cas12f1-like_TNB"/>
    <property type="match status" value="1"/>
</dbReference>
<feature type="domain" description="Probable transposase IS891/IS1136/IS1341" evidence="5">
    <location>
        <begin position="186"/>
        <end position="279"/>
    </location>
</feature>
<evidence type="ECO:0000256" key="2">
    <source>
        <dbReference type="ARBA" id="ARBA00022578"/>
    </source>
</evidence>
<comment type="caution">
    <text evidence="7">The sequence shown here is derived from an EMBL/GenBank/DDBJ whole genome shotgun (WGS) entry which is preliminary data.</text>
</comment>
<evidence type="ECO:0000256" key="4">
    <source>
        <dbReference type="ARBA" id="ARBA00023172"/>
    </source>
</evidence>
<gene>
    <name evidence="7" type="ORF">LCGC14_1250850</name>
</gene>
<dbReference type="GO" id="GO:0032196">
    <property type="term" value="P:transposition"/>
    <property type="evidence" value="ECO:0007669"/>
    <property type="project" value="UniProtKB-KW"/>
</dbReference>
<evidence type="ECO:0000256" key="3">
    <source>
        <dbReference type="ARBA" id="ARBA00023125"/>
    </source>
</evidence>
<dbReference type="Pfam" id="PF01385">
    <property type="entry name" value="OrfB_IS605"/>
    <property type="match status" value="1"/>
</dbReference>
<name>A0A0F9NK81_9ZZZZ</name>
<comment type="similarity">
    <text evidence="1">In the C-terminal section; belongs to the transposase 35 family.</text>
</comment>
<evidence type="ECO:0000313" key="7">
    <source>
        <dbReference type="EMBL" id="KKM89215.1"/>
    </source>
</evidence>
<protein>
    <submittedName>
        <fullName evidence="7">Uncharacterized protein</fullName>
    </submittedName>
</protein>
<dbReference type="GO" id="GO:0006310">
    <property type="term" value="P:DNA recombination"/>
    <property type="evidence" value="ECO:0007669"/>
    <property type="project" value="UniProtKB-KW"/>
</dbReference>
<evidence type="ECO:0000259" key="5">
    <source>
        <dbReference type="Pfam" id="PF01385"/>
    </source>
</evidence>
<dbReference type="InterPro" id="IPR010095">
    <property type="entry name" value="Cas12f1-like_TNB"/>
</dbReference>